<evidence type="ECO:0000313" key="2">
    <source>
        <dbReference type="EMBL" id="EOK04046.1"/>
    </source>
</evidence>
<dbReference type="HOGENOM" id="CLU_009098_5_1_9"/>
<dbReference type="Proteomes" id="UP000013638">
    <property type="component" value="Unassembled WGS sequence"/>
</dbReference>
<organism evidence="2 3">
    <name type="scientific">Enterococcus faecalis ATCC 6055</name>
    <dbReference type="NCBI Taxonomy" id="1169311"/>
    <lineage>
        <taxon>Bacteria</taxon>
        <taxon>Bacillati</taxon>
        <taxon>Bacillota</taxon>
        <taxon>Bacilli</taxon>
        <taxon>Lactobacillales</taxon>
        <taxon>Enterococcaceae</taxon>
        <taxon>Enterococcus</taxon>
    </lineage>
</organism>
<gene>
    <name evidence="2" type="ORF">WOU_03228</name>
</gene>
<protein>
    <recommendedName>
        <fullName evidence="1">DUF4158 domain-containing protein</fullName>
    </recommendedName>
</protein>
<sequence length="285" mass="32772">MGVYNLTSAAQRKALLSLDKLSKDEFQGYFSFSRLDVKFILSHRGVENRLGIGLQLCLARYPGISLSLVDKVSNSLIEYVAAQLKISTIDLDNYLSKKNTPLVHLKEICRQYNYSLYSSKAADYLNNILTEAIQENNDELFLINLAIYRLREQRILLPEFSEIERLISTIRQNHEKYLYKKIVELLSVDQKERLDSLLVVNLDTKKSKLAWLQDISGKPSKDTILSICDRISVIKGVSAPTEQKIPIETRTILVIITYCSCFYQVIKYDFLLFNNHRCTTGGYSY</sequence>
<evidence type="ECO:0000313" key="3">
    <source>
        <dbReference type="Proteomes" id="UP000013638"/>
    </source>
</evidence>
<dbReference type="PATRIC" id="fig|1169311.3.peg.3150"/>
<dbReference type="InterPro" id="IPR025296">
    <property type="entry name" value="DUF4158"/>
</dbReference>
<comment type="caution">
    <text evidence="2">The sequence shown here is derived from an EMBL/GenBank/DDBJ whole genome shotgun (WGS) entry which is preliminary data.</text>
</comment>
<accession>R3JS78</accession>
<reference evidence="2 3" key="1">
    <citation type="submission" date="2013-02" db="EMBL/GenBank/DDBJ databases">
        <title>The Genome Sequence of Enterococcus faecalis ATCC_6055.</title>
        <authorList>
            <consortium name="The Broad Institute Genome Sequencing Platform"/>
            <consortium name="The Broad Institute Genome Sequencing Center for Infectious Disease"/>
            <person name="Earl A.M."/>
            <person name="Gilmore M.S."/>
            <person name="Lebreton F."/>
            <person name="Walker B."/>
            <person name="Young S.K."/>
            <person name="Zeng Q."/>
            <person name="Gargeya S."/>
            <person name="Fitzgerald M."/>
            <person name="Haas B."/>
            <person name="Abouelleil A."/>
            <person name="Alvarado L."/>
            <person name="Arachchi H.M."/>
            <person name="Berlin A.M."/>
            <person name="Chapman S.B."/>
            <person name="Dewar J."/>
            <person name="Goldberg J."/>
            <person name="Griggs A."/>
            <person name="Gujja S."/>
            <person name="Hansen M."/>
            <person name="Howarth C."/>
            <person name="Imamovic A."/>
            <person name="Larimer J."/>
            <person name="McCowan C."/>
            <person name="Murphy C."/>
            <person name="Neiman D."/>
            <person name="Pearson M."/>
            <person name="Priest M."/>
            <person name="Roberts A."/>
            <person name="Saif S."/>
            <person name="Shea T."/>
            <person name="Sisk P."/>
            <person name="Sykes S."/>
            <person name="Wortman J."/>
            <person name="Nusbaum C."/>
            <person name="Birren B."/>
        </authorList>
    </citation>
    <scope>NUCLEOTIDE SEQUENCE [LARGE SCALE GENOMIC DNA]</scope>
    <source>
        <strain evidence="2 3">ATCC 6055</strain>
    </source>
</reference>
<evidence type="ECO:0000259" key="1">
    <source>
        <dbReference type="Pfam" id="PF13700"/>
    </source>
</evidence>
<name>R3JS78_ENTFL</name>
<dbReference type="Pfam" id="PF13700">
    <property type="entry name" value="DUF4158"/>
    <property type="match status" value="1"/>
</dbReference>
<feature type="domain" description="DUF4158" evidence="1">
    <location>
        <begin position="8"/>
        <end position="169"/>
    </location>
</feature>
<dbReference type="EMBL" id="ASDZ01000062">
    <property type="protein sequence ID" value="EOK04046.1"/>
    <property type="molecule type" value="Genomic_DNA"/>
</dbReference>
<dbReference type="AlphaFoldDB" id="R3JS78"/>
<proteinExistence type="predicted"/>